<keyword evidence="2" id="KW-0645">Protease</keyword>
<evidence type="ECO:0000256" key="7">
    <source>
        <dbReference type="SAM" id="SignalP"/>
    </source>
</evidence>
<evidence type="ECO:0000313" key="10">
    <source>
        <dbReference type="Proteomes" id="UP001374803"/>
    </source>
</evidence>
<dbReference type="InterPro" id="IPR007484">
    <property type="entry name" value="Peptidase_M28"/>
</dbReference>
<evidence type="ECO:0000256" key="2">
    <source>
        <dbReference type="ARBA" id="ARBA00022670"/>
    </source>
</evidence>
<keyword evidence="6" id="KW-0862">Zinc</keyword>
<feature type="signal peptide" evidence="7">
    <location>
        <begin position="1"/>
        <end position="20"/>
    </location>
</feature>
<sequence>MKRMALWVWALAVLSACAPAVTRPTGVTAATVGAYTPPDIRREAVSAHVRFLAHDLLEGRGTGERGHAIASAYLATQLQGMGAAPMGDKGSYFQEVPLLGARGTSASFSVAKQNGLSRPFVFEQDFWMSPAFVQGDFQVEAPLTFVGYGIEAPEYHYDDLHAVDVRGKIAVVMYGAPLGRRADFFPDLPSSVLGDLRQKIVRLQELGAVAVVAVHPPQVEKVVPWDDFIKERRTELLTLRLDPPDAKPGDPHRVLPGVERPRGAIPGRVFDEMLMATGRSERLASLVAAADSGKPITFDLGLTARIAVRSTVRSFSSQNVVARITKDPSSPLAEEAVVVSAHVDHLGIREPVGGDAIYNGAADDAGGCAAVLEVARAFAQGPVRPRRSILVAFFTGEERGLLGSEYFAMHPPVPIERMAAIVQTDTDYPISPLRNIEVLGPEHSSVAVNVRDAERALGSIKVWSDSQPAETFFTRSDHYSLVKRGVPAVFPIIGFAGQTAQEAAARRAWQKSRYHKPTDEWEPQRDYQPLADFAKFQYLVALSVADRPERPRWNKGDFFETHAFRK</sequence>
<dbReference type="Proteomes" id="UP001374803">
    <property type="component" value="Chromosome"/>
</dbReference>
<dbReference type="EMBL" id="CP089983">
    <property type="protein sequence ID" value="WXB10218.1"/>
    <property type="molecule type" value="Genomic_DNA"/>
</dbReference>
<protein>
    <submittedName>
        <fullName evidence="9">M20/M25/M40 family metallo-hydrolase</fullName>
    </submittedName>
</protein>
<feature type="domain" description="Peptidase M28" evidence="8">
    <location>
        <begin position="319"/>
        <end position="522"/>
    </location>
</feature>
<gene>
    <name evidence="9" type="ORF">LVJ94_23690</name>
</gene>
<evidence type="ECO:0000256" key="5">
    <source>
        <dbReference type="ARBA" id="ARBA00022801"/>
    </source>
</evidence>
<dbReference type="InterPro" id="IPR046450">
    <property type="entry name" value="PA_dom_sf"/>
</dbReference>
<accession>A0ABZ2LGZ9</accession>
<proteinExistence type="predicted"/>
<name>A0ABZ2LGZ9_9BACT</name>
<keyword evidence="4 7" id="KW-0732">Signal</keyword>
<evidence type="ECO:0000313" key="9">
    <source>
        <dbReference type="EMBL" id="WXB10218.1"/>
    </source>
</evidence>
<dbReference type="SUPFAM" id="SSF53187">
    <property type="entry name" value="Zn-dependent exopeptidases"/>
    <property type="match status" value="1"/>
</dbReference>
<evidence type="ECO:0000256" key="3">
    <source>
        <dbReference type="ARBA" id="ARBA00022723"/>
    </source>
</evidence>
<evidence type="ECO:0000256" key="4">
    <source>
        <dbReference type="ARBA" id="ARBA00022729"/>
    </source>
</evidence>
<organism evidence="9 10">
    <name type="scientific">Pendulispora rubella</name>
    <dbReference type="NCBI Taxonomy" id="2741070"/>
    <lineage>
        <taxon>Bacteria</taxon>
        <taxon>Pseudomonadati</taxon>
        <taxon>Myxococcota</taxon>
        <taxon>Myxococcia</taxon>
        <taxon>Myxococcales</taxon>
        <taxon>Sorangiineae</taxon>
        <taxon>Pendulisporaceae</taxon>
        <taxon>Pendulispora</taxon>
    </lineage>
</organism>
<feature type="chain" id="PRO_5047550573" evidence="7">
    <location>
        <begin position="21"/>
        <end position="566"/>
    </location>
</feature>
<dbReference type="Gene3D" id="3.50.30.30">
    <property type="match status" value="1"/>
</dbReference>
<dbReference type="Pfam" id="PF04389">
    <property type="entry name" value="Peptidase_M28"/>
    <property type="match status" value="1"/>
</dbReference>
<reference evidence="9" key="1">
    <citation type="submission" date="2021-12" db="EMBL/GenBank/DDBJ databases">
        <title>Discovery of the Pendulisporaceae a myxobacterial family with distinct sporulation behavior and unique specialized metabolism.</title>
        <authorList>
            <person name="Garcia R."/>
            <person name="Popoff A."/>
            <person name="Bader C.D."/>
            <person name="Loehr J."/>
            <person name="Walesch S."/>
            <person name="Walt C."/>
            <person name="Boldt J."/>
            <person name="Bunk B."/>
            <person name="Haeckl F.J.F.P.J."/>
            <person name="Gunesch A.P."/>
            <person name="Birkelbach J."/>
            <person name="Nuebel U."/>
            <person name="Pietschmann T."/>
            <person name="Bach T."/>
            <person name="Mueller R."/>
        </authorList>
    </citation>
    <scope>NUCLEOTIDE SEQUENCE</scope>
    <source>
        <strain evidence="9">MSr11367</strain>
    </source>
</reference>
<keyword evidence="3" id="KW-0479">Metal-binding</keyword>
<evidence type="ECO:0000256" key="6">
    <source>
        <dbReference type="ARBA" id="ARBA00022833"/>
    </source>
</evidence>
<keyword evidence="10" id="KW-1185">Reference proteome</keyword>
<keyword evidence="5" id="KW-0378">Hydrolase</keyword>
<dbReference type="SUPFAM" id="SSF52025">
    <property type="entry name" value="PA domain"/>
    <property type="match status" value="1"/>
</dbReference>
<dbReference type="Gene3D" id="3.40.630.10">
    <property type="entry name" value="Zn peptidases"/>
    <property type="match status" value="1"/>
</dbReference>
<dbReference type="PANTHER" id="PTHR12147:SF56">
    <property type="entry name" value="AMINOPEPTIDASE YDR415C-RELATED"/>
    <property type="match status" value="1"/>
</dbReference>
<dbReference type="PANTHER" id="PTHR12147">
    <property type="entry name" value="METALLOPEPTIDASE M28 FAMILY MEMBER"/>
    <property type="match status" value="1"/>
</dbReference>
<dbReference type="PROSITE" id="PS51257">
    <property type="entry name" value="PROKAR_LIPOPROTEIN"/>
    <property type="match status" value="1"/>
</dbReference>
<dbReference type="RefSeq" id="WP_394839895.1">
    <property type="nucleotide sequence ID" value="NZ_CP089929.1"/>
</dbReference>
<evidence type="ECO:0000259" key="8">
    <source>
        <dbReference type="Pfam" id="PF04389"/>
    </source>
</evidence>
<dbReference type="InterPro" id="IPR045175">
    <property type="entry name" value="M28_fam"/>
</dbReference>
<evidence type="ECO:0000256" key="1">
    <source>
        <dbReference type="ARBA" id="ARBA00022438"/>
    </source>
</evidence>
<keyword evidence="1" id="KW-0031">Aminopeptidase</keyword>